<keyword evidence="4 7" id="KW-0812">Transmembrane</keyword>
<dbReference type="FunFam" id="2.170.130.10:FF:000003">
    <property type="entry name" value="SusC/RagA family TonB-linked outer membrane protein"/>
    <property type="match status" value="1"/>
</dbReference>
<evidence type="ECO:0000259" key="9">
    <source>
        <dbReference type="Pfam" id="PF07715"/>
    </source>
</evidence>
<dbReference type="STRING" id="400092.PKOR_10055"/>
<dbReference type="RefSeq" id="WP_046310498.1">
    <property type="nucleotide sequence ID" value="NZ_CBCSCY010000005.1"/>
</dbReference>
<feature type="signal peptide" evidence="8">
    <location>
        <begin position="1"/>
        <end position="21"/>
    </location>
</feature>
<evidence type="ECO:0000313" key="11">
    <source>
        <dbReference type="Proteomes" id="UP000033109"/>
    </source>
</evidence>
<dbReference type="InterPro" id="IPR008969">
    <property type="entry name" value="CarboxyPept-like_regulatory"/>
</dbReference>
<dbReference type="Proteomes" id="UP000033109">
    <property type="component" value="Chromosome"/>
</dbReference>
<dbReference type="InterPro" id="IPR037066">
    <property type="entry name" value="Plug_dom_sf"/>
</dbReference>
<keyword evidence="3 7" id="KW-1134">Transmembrane beta strand</keyword>
<dbReference type="Gene3D" id="2.170.130.10">
    <property type="entry name" value="TonB-dependent receptor, plug domain"/>
    <property type="match status" value="1"/>
</dbReference>
<dbReference type="NCBIfam" id="TIGR04057">
    <property type="entry name" value="SusC_RagA_signa"/>
    <property type="match status" value="1"/>
</dbReference>
<dbReference type="InterPro" id="IPR036942">
    <property type="entry name" value="Beta-barrel_TonB_sf"/>
</dbReference>
<evidence type="ECO:0000256" key="4">
    <source>
        <dbReference type="ARBA" id="ARBA00022692"/>
    </source>
</evidence>
<comment type="similarity">
    <text evidence="7">Belongs to the TonB-dependent receptor family.</text>
</comment>
<dbReference type="OrthoDB" id="9768177at2"/>
<evidence type="ECO:0000256" key="8">
    <source>
        <dbReference type="SAM" id="SignalP"/>
    </source>
</evidence>
<dbReference type="AlphaFoldDB" id="A0A0E3UWH0"/>
<dbReference type="EMBL" id="CP009621">
    <property type="protein sequence ID" value="AKD03402.1"/>
    <property type="molecule type" value="Genomic_DNA"/>
</dbReference>
<feature type="chain" id="PRO_5002413273" description="TonB-dependent receptor plug domain-containing protein" evidence="8">
    <location>
        <begin position="22"/>
        <end position="1054"/>
    </location>
</feature>
<comment type="subcellular location">
    <subcellularLocation>
        <location evidence="1 7">Cell outer membrane</location>
        <topology evidence="1 7">Multi-pass membrane protein</topology>
    </subcellularLocation>
</comment>
<evidence type="ECO:0000256" key="6">
    <source>
        <dbReference type="ARBA" id="ARBA00023237"/>
    </source>
</evidence>
<accession>A0A0E3UWH0</accession>
<organism evidence="10 11">
    <name type="scientific">Pontibacter korlensis</name>
    <dbReference type="NCBI Taxonomy" id="400092"/>
    <lineage>
        <taxon>Bacteria</taxon>
        <taxon>Pseudomonadati</taxon>
        <taxon>Bacteroidota</taxon>
        <taxon>Cytophagia</taxon>
        <taxon>Cytophagales</taxon>
        <taxon>Hymenobacteraceae</taxon>
        <taxon>Pontibacter</taxon>
    </lineage>
</organism>
<evidence type="ECO:0000256" key="7">
    <source>
        <dbReference type="PROSITE-ProRule" id="PRU01360"/>
    </source>
</evidence>
<evidence type="ECO:0000256" key="5">
    <source>
        <dbReference type="ARBA" id="ARBA00023136"/>
    </source>
</evidence>
<dbReference type="GO" id="GO:0009279">
    <property type="term" value="C:cell outer membrane"/>
    <property type="evidence" value="ECO:0007669"/>
    <property type="project" value="UniProtKB-SubCell"/>
</dbReference>
<dbReference type="PATRIC" id="fig|400092.3.peg.2205"/>
<dbReference type="Pfam" id="PF13715">
    <property type="entry name" value="CarbopepD_reg_2"/>
    <property type="match status" value="1"/>
</dbReference>
<evidence type="ECO:0000313" key="10">
    <source>
        <dbReference type="EMBL" id="AKD03402.1"/>
    </source>
</evidence>
<keyword evidence="8" id="KW-0732">Signal</keyword>
<dbReference type="Pfam" id="PF07715">
    <property type="entry name" value="Plug"/>
    <property type="match status" value="1"/>
</dbReference>
<evidence type="ECO:0000256" key="1">
    <source>
        <dbReference type="ARBA" id="ARBA00004571"/>
    </source>
</evidence>
<dbReference type="Gene3D" id="2.40.170.20">
    <property type="entry name" value="TonB-dependent receptor, beta-barrel domain"/>
    <property type="match status" value="1"/>
</dbReference>
<keyword evidence="6 7" id="KW-0998">Cell outer membrane</keyword>
<dbReference type="Gene3D" id="2.60.40.1120">
    <property type="entry name" value="Carboxypeptidase-like, regulatory domain"/>
    <property type="match status" value="1"/>
</dbReference>
<evidence type="ECO:0000256" key="2">
    <source>
        <dbReference type="ARBA" id="ARBA00022448"/>
    </source>
</evidence>
<dbReference type="InterPro" id="IPR012910">
    <property type="entry name" value="Plug_dom"/>
</dbReference>
<dbReference type="HOGENOM" id="CLU_004317_0_1_10"/>
<keyword evidence="11" id="KW-1185">Reference proteome</keyword>
<dbReference type="PROSITE" id="PS52016">
    <property type="entry name" value="TONB_DEPENDENT_REC_3"/>
    <property type="match status" value="1"/>
</dbReference>
<dbReference type="NCBIfam" id="TIGR04056">
    <property type="entry name" value="OMP_RagA_SusC"/>
    <property type="match status" value="1"/>
</dbReference>
<keyword evidence="2 7" id="KW-0813">Transport</keyword>
<keyword evidence="5 7" id="KW-0472">Membrane</keyword>
<evidence type="ECO:0000256" key="3">
    <source>
        <dbReference type="ARBA" id="ARBA00022452"/>
    </source>
</evidence>
<dbReference type="SUPFAM" id="SSF56935">
    <property type="entry name" value="Porins"/>
    <property type="match status" value="1"/>
</dbReference>
<proteinExistence type="inferred from homology"/>
<feature type="domain" description="TonB-dependent receptor plug" evidence="9">
    <location>
        <begin position="118"/>
        <end position="223"/>
    </location>
</feature>
<dbReference type="InterPro" id="IPR023996">
    <property type="entry name" value="TonB-dep_OMP_SusC/RagA"/>
</dbReference>
<name>A0A0E3UWH0_9BACT</name>
<gene>
    <name evidence="10" type="ORF">PKOR_10055</name>
</gene>
<protein>
    <recommendedName>
        <fullName evidence="9">TonB-dependent receptor plug domain-containing protein</fullName>
    </recommendedName>
</protein>
<dbReference type="KEGG" id="pko:PKOR_10055"/>
<dbReference type="InterPro" id="IPR039426">
    <property type="entry name" value="TonB-dep_rcpt-like"/>
</dbReference>
<sequence length="1054" mass="115463">MRRLLLMSFAFVLMLAQQVYAQSKTVSGTVTDQGTSQGLPGVAVIVKGSTVGTTTGLDGSYTISVPANGSTLIFRFIGYKTVEREIGNSSNINVALGVDDKQLEEVVVVAYGTADKGSFTGSAAQISSEKIAQRPVTNITNAIAGQAAGVQTNSGSGQPGAGPDIRIRGIGSINSSNDPLYVVDGVPYSGSIANLNVDDIESISILKDASSSALYGSRAANGVVMVTTKKGKSGRNQINVKISQGVTNRGIKEYDRVNAYEYYPLIWEARRNSLVAAGKHTLEQANQAATNDVKGILGYNPFNVADDAIVGTDGKINPNAQLLYGDDLDWFEPMERNGSRSDYGLNFSGGNEKSDYFVSVGYLNEKGYIIKSDYERFTGRVNINTQATSWFKTGLNLSGTITESNQANTGSSSSYVNPFNFARSMGPIYPVYAHDPVTGAYILDQNGNRIYDYGNMSEYGLPSRGSNASVGRHIVAETKWNDNLYNRNVLSGRTYGEITFLKDFKFTTNLSVDISNYLAAEYDNNQVGDGAPAGRANRTSSTTTSYNVNQLLNYAKTFNDRHFVEVLLGHENYNYEYKYLYGMRQGLIVEGNTELGNFTTTNSLNSRTDVYKTEGYFSRLNYTFDDKYTLSGSFRRDGSSRFYQDVRWGNFWSVGASWRLDRETFITMPEWVDMLKLRGSYGQVGNDALLTSGGANNYYGWQALYGLGYNNAAEPGFLQESLASQDLVWESNNSLDLGIEFDIFGRLNGGIEYFNRESENLLFQVPLPLSSGVLTRWENVGTMANKGVEVQLSADAVRAKDFTWNVSLNLSSYKNEVKKLPEGQDEIISGTKKLMAGRSIYDYWLRDWYGVDPTSGNGVFIADNVEAADVYELDGQKVTTLANNAKYHYAGSAIPDFAGGVTNTFTYKNLSLSVLLTYQVGGKVYDANYASLMNAGTQGGALHKDILNRWQQEGDVTDVPRMDLTAATQYNAASDRWLIDASYLNIRSVNLNYVLPSNLTSKVFLKNASVFASGENLGLFSKRDGMNVNQSYTGVTSNSYSPARVYTVGLNVTL</sequence>
<dbReference type="SUPFAM" id="SSF49464">
    <property type="entry name" value="Carboxypeptidase regulatory domain-like"/>
    <property type="match status" value="1"/>
</dbReference>
<reference evidence="10 11" key="1">
    <citation type="journal article" date="2015" name="Sci. Rep.">
        <title>Unraveling adaptation of Pontibacter korlensis to radiation and infertility in desert through complete genome and comparative transcriptomic analysis.</title>
        <authorList>
            <person name="Dai J."/>
            <person name="Dai W."/>
            <person name="Qiu C."/>
            <person name="Yang Z."/>
            <person name="Zhang Y."/>
            <person name="Zhou M."/>
            <person name="Zhang L."/>
            <person name="Fang C."/>
            <person name="Gao Q."/>
            <person name="Yang Q."/>
            <person name="Li X."/>
            <person name="Wang Z."/>
            <person name="Wang Z."/>
            <person name="Jia Z."/>
            <person name="Chen X."/>
        </authorList>
    </citation>
    <scope>NUCLEOTIDE SEQUENCE [LARGE SCALE GENOMIC DNA]</scope>
    <source>
        <strain evidence="10 11">X14-1T</strain>
    </source>
</reference>
<dbReference type="InterPro" id="IPR023997">
    <property type="entry name" value="TonB-dep_OMP_SusC/RagA_CS"/>
</dbReference>